<feature type="compositionally biased region" description="Polar residues" evidence="1">
    <location>
        <begin position="331"/>
        <end position="340"/>
    </location>
</feature>
<feature type="compositionally biased region" description="Basic and acidic residues" evidence="1">
    <location>
        <begin position="723"/>
        <end position="734"/>
    </location>
</feature>
<organism evidence="3 4">
    <name type="scientific">Octadecabacter antarcticus 307</name>
    <dbReference type="NCBI Taxonomy" id="391626"/>
    <lineage>
        <taxon>Bacteria</taxon>
        <taxon>Pseudomonadati</taxon>
        <taxon>Pseudomonadota</taxon>
        <taxon>Alphaproteobacteria</taxon>
        <taxon>Rhodobacterales</taxon>
        <taxon>Roseobacteraceae</taxon>
        <taxon>Octadecabacter</taxon>
    </lineage>
</organism>
<reference evidence="3 4" key="1">
    <citation type="journal article" date="2013" name="PLoS ONE">
        <title>Poles Apart: Arctic and Antarctic Octadecabacter strains Share High Genome Plasticity and a New Type of Xanthorhodopsin.</title>
        <authorList>
            <person name="Vollmers J."/>
            <person name="Voget S."/>
            <person name="Dietrich S."/>
            <person name="Gollnow K."/>
            <person name="Smits M."/>
            <person name="Meyer K."/>
            <person name="Brinkhoff T."/>
            <person name="Simon M."/>
            <person name="Daniel R."/>
        </authorList>
    </citation>
    <scope>NUCLEOTIDE SEQUENCE [LARGE SCALE GENOMIC DNA]</scope>
    <source>
        <strain evidence="3 4">307</strain>
    </source>
</reference>
<dbReference type="CDD" id="cd17470">
    <property type="entry name" value="T3SS_Flik_C"/>
    <property type="match status" value="1"/>
</dbReference>
<feature type="compositionally biased region" description="Polar residues" evidence="1">
    <location>
        <begin position="389"/>
        <end position="398"/>
    </location>
</feature>
<feature type="region of interest" description="Disordered" evidence="1">
    <location>
        <begin position="373"/>
        <end position="398"/>
    </location>
</feature>
<feature type="compositionally biased region" description="Polar residues" evidence="1">
    <location>
        <begin position="712"/>
        <end position="722"/>
    </location>
</feature>
<dbReference type="KEGG" id="oat:OAN307_c29560"/>
<dbReference type="eggNOG" id="ENOG5032XMP">
    <property type="taxonomic scope" value="Bacteria"/>
</dbReference>
<keyword evidence="3" id="KW-0966">Cell projection</keyword>
<gene>
    <name evidence="3" type="ORF">OAN307_c29560</name>
</gene>
<dbReference type="AlphaFoldDB" id="M9RDP9"/>
<dbReference type="Gene3D" id="3.30.750.140">
    <property type="match status" value="1"/>
</dbReference>
<dbReference type="EMBL" id="CP003740">
    <property type="protein sequence ID" value="AGI68506.1"/>
    <property type="molecule type" value="Genomic_DNA"/>
</dbReference>
<feature type="region of interest" description="Disordered" evidence="1">
    <location>
        <begin position="712"/>
        <end position="734"/>
    </location>
</feature>
<evidence type="ECO:0000313" key="3">
    <source>
        <dbReference type="EMBL" id="AGI68506.1"/>
    </source>
</evidence>
<dbReference type="Proteomes" id="UP000005307">
    <property type="component" value="Chromosome"/>
</dbReference>
<dbReference type="OrthoDB" id="7876891at2"/>
<dbReference type="InterPro" id="IPR021136">
    <property type="entry name" value="Flagellar_hook_control-like_C"/>
</dbReference>
<evidence type="ECO:0000313" key="4">
    <source>
        <dbReference type="Proteomes" id="UP000005307"/>
    </source>
</evidence>
<dbReference type="InterPro" id="IPR038610">
    <property type="entry name" value="FliK-like_C_sf"/>
</dbReference>
<evidence type="ECO:0000259" key="2">
    <source>
        <dbReference type="Pfam" id="PF02120"/>
    </source>
</evidence>
<keyword evidence="3" id="KW-0282">Flagellum</keyword>
<accession>M9RDP9</accession>
<dbReference type="Pfam" id="PF02120">
    <property type="entry name" value="Flg_hook"/>
    <property type="match status" value="1"/>
</dbReference>
<sequence length="734" mass="76186">MTISSPIKDNGASAAVDWMAKKCSQSDGGVVDQSIKAFASIMTDFGALEGKCSKVDAGLGEAVLSAGAAAVSRDIQAPIRVGENPAEIALVGSYEDLITTLYSVSFLNNDTVAPVPISSELLQPSKVVSTVASLLAGDVEAFVKKMTGGVEVVPEKLNAFTFESLPAVEIKKPMEITDQIIAKNQQPTVLVKPLASNLELPLAATMIEDGKPLQALSQTTLSASIRSPEHSTAQSLPATDEAASVAINDSNLAQSEADLVNAAKVEDGEPLQALSQTTRSASIRSPEHLTAQSVLATDEAAFVAINDSNLAQSEADPANAAKVEEGEPLQALSQTTRSASIRSPEYLTAQSVPASDEAAFVAINDSNLAQSEAGPANAAKVEEGEPLQALSQTTRSASIRSPEYLTAQSVPASDEAAFVAIKDSNLSQGEAELANAVKVEEGEPLQALSQTTRSASIRSPEYLTAQSVPASDEAAFVAIKDSNLAQSEAEPANAKLDDGSKTINTFKSPQSTEAALLNTSAQSPQSASAAQVAPVGVVLKVIPPRQETANLQTFSTEPLAAISNIEVSNAGSGMQTQTGAGANGQSAMTPHQVLAVALDVRRQGWTKALVNRVVNMAQSGGTLTMNIMPAHLGQITLKLSEGRRGTDLRIVADVAATASMLRDVQQQISSAFESAGLTLGEYSAGTGKGGHGSSNPHEDDVTNQMSEIENLSNADTSPVNASNHDDRSRINILL</sequence>
<feature type="domain" description="Flagellar hook-length control protein-like C-terminal" evidence="2">
    <location>
        <begin position="615"/>
        <end position="690"/>
    </location>
</feature>
<protein>
    <submittedName>
        <fullName evidence="3">Putative flagellar hook-length control protein</fullName>
    </submittedName>
</protein>
<keyword evidence="3" id="KW-0969">Cilium</keyword>
<dbReference type="STRING" id="391626.OAN307_c29560"/>
<name>M9RDP9_9RHOB</name>
<dbReference type="HOGENOM" id="CLU_402687_0_0_5"/>
<feature type="region of interest" description="Disordered" evidence="1">
    <location>
        <begin position="315"/>
        <end position="340"/>
    </location>
</feature>
<keyword evidence="4" id="KW-1185">Reference proteome</keyword>
<proteinExistence type="predicted"/>
<evidence type="ECO:0000256" key="1">
    <source>
        <dbReference type="SAM" id="MobiDB-lite"/>
    </source>
</evidence>